<evidence type="ECO:0000313" key="3">
    <source>
        <dbReference type="Proteomes" id="UP000285092"/>
    </source>
</evidence>
<keyword evidence="3" id="KW-1185">Reference proteome</keyword>
<organism evidence="2 3">
    <name type="scientific">Pelagerythrobacter aerophilus</name>
    <dbReference type="NCBI Taxonomy" id="2306995"/>
    <lineage>
        <taxon>Bacteria</taxon>
        <taxon>Pseudomonadati</taxon>
        <taxon>Pseudomonadota</taxon>
        <taxon>Alphaproteobacteria</taxon>
        <taxon>Sphingomonadales</taxon>
        <taxon>Erythrobacteraceae</taxon>
        <taxon>Pelagerythrobacter</taxon>
    </lineage>
</organism>
<dbReference type="RefSeq" id="WP_119514716.1">
    <property type="nucleotide sequence ID" value="NZ_QXFK01000019.1"/>
</dbReference>
<evidence type="ECO:0008006" key="4">
    <source>
        <dbReference type="Google" id="ProtNLM"/>
    </source>
</evidence>
<dbReference type="Proteomes" id="UP000285092">
    <property type="component" value="Unassembled WGS sequence"/>
</dbReference>
<comment type="caution">
    <text evidence="2">The sequence shown here is derived from an EMBL/GenBank/DDBJ whole genome shotgun (WGS) entry which is preliminary data.</text>
</comment>
<accession>A0A418NDA0</accession>
<dbReference type="EMBL" id="QXFK01000019">
    <property type="protein sequence ID" value="RIV75792.1"/>
    <property type="molecule type" value="Genomic_DNA"/>
</dbReference>
<keyword evidence="1" id="KW-0732">Signal</keyword>
<proteinExistence type="predicted"/>
<name>A0A418NDA0_9SPHN</name>
<evidence type="ECO:0000256" key="1">
    <source>
        <dbReference type="SAM" id="SignalP"/>
    </source>
</evidence>
<reference evidence="2 3" key="1">
    <citation type="submission" date="2018-08" db="EMBL/GenBank/DDBJ databases">
        <title>Altererythrobacter sp.Ery1 and Ery12, the genome sequencing of novel strains in genus Alterythrobacter.</title>
        <authorList>
            <person name="Cheng H."/>
            <person name="Wu Y.-H."/>
            <person name="Fang C."/>
            <person name="Xu X.-W."/>
        </authorList>
    </citation>
    <scope>NUCLEOTIDE SEQUENCE [LARGE SCALE GENOMIC DNA]</scope>
    <source>
        <strain evidence="2 3">Ery1</strain>
    </source>
</reference>
<protein>
    <recommendedName>
        <fullName evidence="4">DUF4105 domain-containing protein</fullName>
    </recommendedName>
</protein>
<dbReference type="OrthoDB" id="7424408at2"/>
<gene>
    <name evidence="2" type="ORF">D2V04_16100</name>
</gene>
<feature type="signal peptide" evidence="1">
    <location>
        <begin position="1"/>
        <end position="22"/>
    </location>
</feature>
<dbReference type="AlphaFoldDB" id="A0A418NDA0"/>
<feature type="chain" id="PRO_5019213760" description="DUF4105 domain-containing protein" evidence="1">
    <location>
        <begin position="23"/>
        <end position="176"/>
    </location>
</feature>
<sequence length="176" mass="20092">MRRLAALILSLVALAWSVGAAADVRMSFHSFNGSVLFGRFPHTFIVLEGTLDETGQPIEENYGFTAKTVSTRLLNEPVEHAVEVEDEKYIQETNRHFTVTLTDAQYWQVRSEVTKWRDAPGKYYDLDKRNCIHFVGAMARIAGLRVDYPKDMLRRPKKWLNHITVLNPQLGAEAID</sequence>
<evidence type="ECO:0000313" key="2">
    <source>
        <dbReference type="EMBL" id="RIV75792.1"/>
    </source>
</evidence>